<reference evidence="13" key="1">
    <citation type="submission" date="2016-09" db="EMBL/GenBank/DDBJ databases">
        <authorList>
            <person name="Jeantristanb JTB J.-T."/>
            <person name="Ricardo R."/>
        </authorList>
    </citation>
    <scope>NUCLEOTIDE SEQUENCE [LARGE SCALE GENOMIC DNA]</scope>
</reference>
<dbReference type="FunFam" id="3.40.1170.60:FF:000008">
    <property type="entry name" value="DNA polymerase eta subunit"/>
    <property type="match status" value="1"/>
</dbReference>
<evidence type="ECO:0000256" key="7">
    <source>
        <dbReference type="ARBA" id="ARBA00023204"/>
    </source>
</evidence>
<evidence type="ECO:0000256" key="5">
    <source>
        <dbReference type="ARBA" id="ARBA00022771"/>
    </source>
</evidence>
<feature type="region of interest" description="Disordered" evidence="10">
    <location>
        <begin position="611"/>
        <end position="669"/>
    </location>
</feature>
<keyword evidence="5" id="KW-0863">Zinc-finger</keyword>
<dbReference type="InterPro" id="IPR043128">
    <property type="entry name" value="Rev_trsase/Diguanyl_cyclase"/>
</dbReference>
<evidence type="ECO:0000256" key="9">
    <source>
        <dbReference type="ARBA" id="ARBA00044975"/>
    </source>
</evidence>
<feature type="domain" description="UmuC" evidence="11">
    <location>
        <begin position="89"/>
        <end position="424"/>
    </location>
</feature>
<dbReference type="SUPFAM" id="SSF56672">
    <property type="entry name" value="DNA/RNA polymerases"/>
    <property type="match status" value="1"/>
</dbReference>
<dbReference type="EMBL" id="FMSP01000008">
    <property type="protein sequence ID" value="SCV72050.1"/>
    <property type="molecule type" value="Genomic_DNA"/>
</dbReference>
<dbReference type="GO" id="GO:0007064">
    <property type="term" value="P:mitotic sister chromatid cohesion"/>
    <property type="evidence" value="ECO:0007669"/>
    <property type="project" value="UniProtKB-ARBA"/>
</dbReference>
<dbReference type="PANTHER" id="PTHR45873:SF1">
    <property type="entry name" value="DNA POLYMERASE ETA"/>
    <property type="match status" value="1"/>
</dbReference>
<dbReference type="Pfam" id="PF00817">
    <property type="entry name" value="IMS"/>
    <property type="match status" value="1"/>
</dbReference>
<keyword evidence="8" id="KW-0539">Nucleus</keyword>
<dbReference type="InterPro" id="IPR017961">
    <property type="entry name" value="DNA_pol_Y-fam_little_finger"/>
</dbReference>
<dbReference type="InterPro" id="IPR001126">
    <property type="entry name" value="UmuC"/>
</dbReference>
<evidence type="ECO:0000256" key="1">
    <source>
        <dbReference type="ARBA" id="ARBA00004123"/>
    </source>
</evidence>
<keyword evidence="6" id="KW-0862">Zinc</keyword>
<feature type="compositionally biased region" description="Basic and acidic residues" evidence="10">
    <location>
        <begin position="622"/>
        <end position="635"/>
    </location>
</feature>
<evidence type="ECO:0000256" key="2">
    <source>
        <dbReference type="ARBA" id="ARBA00022679"/>
    </source>
</evidence>
<dbReference type="Gene3D" id="3.40.1170.60">
    <property type="match status" value="1"/>
</dbReference>
<keyword evidence="2" id="KW-0808">Transferase</keyword>
<dbReference type="Gene3D" id="3.30.70.270">
    <property type="match status" value="1"/>
</dbReference>
<dbReference type="Pfam" id="PF11799">
    <property type="entry name" value="IMS_C"/>
    <property type="match status" value="1"/>
</dbReference>
<gene>
    <name evidence="12" type="ORF">BQ2448_4744</name>
</gene>
<dbReference type="InterPro" id="IPR043502">
    <property type="entry name" value="DNA/RNA_pol_sf"/>
</dbReference>
<name>A0A238FE02_9BASI</name>
<keyword evidence="7" id="KW-0234">DNA repair</keyword>
<dbReference type="GO" id="GO:0003684">
    <property type="term" value="F:damaged DNA binding"/>
    <property type="evidence" value="ECO:0007669"/>
    <property type="project" value="InterPro"/>
</dbReference>
<accession>A0A238FE02</accession>
<dbReference type="InterPro" id="IPR052230">
    <property type="entry name" value="DNA_polymerase_eta"/>
</dbReference>
<feature type="compositionally biased region" description="Basic and acidic residues" evidence="10">
    <location>
        <begin position="695"/>
        <end position="725"/>
    </location>
</feature>
<comment type="subcellular location">
    <subcellularLocation>
        <location evidence="1">Nucleus</location>
    </subcellularLocation>
</comment>
<dbReference type="GO" id="GO:0035861">
    <property type="term" value="C:site of double-strand break"/>
    <property type="evidence" value="ECO:0007669"/>
    <property type="project" value="TreeGrafter"/>
</dbReference>
<dbReference type="SUPFAM" id="SSF100879">
    <property type="entry name" value="Lesion bypass DNA polymerase (Y-family), little finger domain"/>
    <property type="match status" value="1"/>
</dbReference>
<dbReference type="Gene3D" id="1.10.150.20">
    <property type="entry name" value="5' to 3' exonuclease, C-terminal subdomain"/>
    <property type="match status" value="1"/>
</dbReference>
<dbReference type="Gene3D" id="3.30.1490.100">
    <property type="entry name" value="DNA polymerase, Y-family, little finger domain"/>
    <property type="match status" value="1"/>
</dbReference>
<feature type="region of interest" description="Disordered" evidence="10">
    <location>
        <begin position="292"/>
        <end position="331"/>
    </location>
</feature>
<dbReference type="GO" id="GO:0009314">
    <property type="term" value="P:response to radiation"/>
    <property type="evidence" value="ECO:0007669"/>
    <property type="project" value="TreeGrafter"/>
</dbReference>
<dbReference type="PIRSF" id="PIRSF036603">
    <property type="entry name" value="DPol_eta"/>
    <property type="match status" value="1"/>
</dbReference>
<keyword evidence="3" id="KW-0479">Metal-binding</keyword>
<dbReference type="STRING" id="269621.A0A238FE02"/>
<dbReference type="GO" id="GO:0070987">
    <property type="term" value="P:error-free translesion synthesis"/>
    <property type="evidence" value="ECO:0007669"/>
    <property type="project" value="UniProtKB-ARBA"/>
</dbReference>
<keyword evidence="4" id="KW-0227">DNA damage</keyword>
<evidence type="ECO:0000256" key="6">
    <source>
        <dbReference type="ARBA" id="ARBA00022833"/>
    </source>
</evidence>
<dbReference type="GO" id="GO:0005634">
    <property type="term" value="C:nucleus"/>
    <property type="evidence" value="ECO:0007669"/>
    <property type="project" value="UniProtKB-SubCell"/>
</dbReference>
<dbReference type="AlphaFoldDB" id="A0A238FE02"/>
<evidence type="ECO:0000313" key="12">
    <source>
        <dbReference type="EMBL" id="SCV72050.1"/>
    </source>
</evidence>
<dbReference type="GO" id="GO:0006281">
    <property type="term" value="P:DNA repair"/>
    <property type="evidence" value="ECO:0007669"/>
    <property type="project" value="UniProtKB-KW"/>
</dbReference>
<dbReference type="PANTHER" id="PTHR45873">
    <property type="entry name" value="DNA POLYMERASE ETA"/>
    <property type="match status" value="1"/>
</dbReference>
<feature type="compositionally biased region" description="Polar residues" evidence="10">
    <location>
        <begin position="754"/>
        <end position="765"/>
    </location>
</feature>
<feature type="compositionally biased region" description="Low complexity" evidence="10">
    <location>
        <begin position="727"/>
        <end position="749"/>
    </location>
</feature>
<feature type="region of interest" description="Disordered" evidence="10">
    <location>
        <begin position="695"/>
        <end position="784"/>
    </location>
</feature>
<evidence type="ECO:0000259" key="11">
    <source>
        <dbReference type="PROSITE" id="PS50173"/>
    </source>
</evidence>
<dbReference type="FunFam" id="1.10.150.20:FF:000014">
    <property type="entry name" value="Polymerase (DNA directed), eta"/>
    <property type="match status" value="1"/>
</dbReference>
<dbReference type="Pfam" id="PF21704">
    <property type="entry name" value="POLH-Rev1_HhH"/>
    <property type="match status" value="1"/>
</dbReference>
<dbReference type="InterPro" id="IPR036775">
    <property type="entry name" value="DNA_pol_Y-fam_lit_finger_sf"/>
</dbReference>
<proteinExistence type="predicted"/>
<keyword evidence="13" id="KW-1185">Reference proteome</keyword>
<dbReference type="GO" id="GO:0008270">
    <property type="term" value="F:zinc ion binding"/>
    <property type="evidence" value="ECO:0007669"/>
    <property type="project" value="UniProtKB-KW"/>
</dbReference>
<evidence type="ECO:0000256" key="8">
    <source>
        <dbReference type="ARBA" id="ARBA00023242"/>
    </source>
</evidence>
<evidence type="ECO:0000313" key="13">
    <source>
        <dbReference type="Proteomes" id="UP000198372"/>
    </source>
</evidence>
<feature type="compositionally biased region" description="Low complexity" evidence="10">
    <location>
        <begin position="611"/>
        <end position="621"/>
    </location>
</feature>
<organism evidence="12 13">
    <name type="scientific">Microbotryum intermedium</name>
    <dbReference type="NCBI Taxonomy" id="269621"/>
    <lineage>
        <taxon>Eukaryota</taxon>
        <taxon>Fungi</taxon>
        <taxon>Dikarya</taxon>
        <taxon>Basidiomycota</taxon>
        <taxon>Pucciniomycotina</taxon>
        <taxon>Microbotryomycetes</taxon>
        <taxon>Microbotryales</taxon>
        <taxon>Microbotryaceae</taxon>
        <taxon>Microbotryum</taxon>
    </lineage>
</organism>
<evidence type="ECO:0000256" key="4">
    <source>
        <dbReference type="ARBA" id="ARBA00022763"/>
    </source>
</evidence>
<sequence>MSPYANRMGSPPPLLPATDDEAVARNIVTKPIAWSPPKKKSGAMWKGKDKAIMSTGDAGARLMPGMGNITYRHFLGNQLNTPINPLRTIAHVDIDAAYAAMEMARLGIDPATPLAVQQWQGLIAVNYPARKFGITRHETPAEALKKCPHLVMVHCATYKEGDTEPSYDNPHPTPATHKVRPGHCRFRFAPRADYVLSQISLDHYRRESLKVRVLNKIIKVFTSHIPTVEKASIDESYLDASPQVREILLQRYPQLGKVPPGKTLGDVVPSPKDLGIGAIDWDQLGNLIPINGQKKQDQPIETDADPSKDENEDVATVSTGATDQIQSTSKVDLPEAEYHSIEPEEPELTWSDVALSIGAELVQRCRRDVHEQLGYTCSAGLAPNKMLAKLCSAWKKPNAQTVLRCCAVPAFLRPMPFQKIRNLGGKLGISVKEVYDAETVNDLLEYTLVDMQSKLGDDSGLWLWEIIRGLDFGEVEPKTHVKSMLSSKNFRPTISNFKEVCHWMSILATELHLRLCEARQLDPSLWPKTINFTHRSPSYVIRSHQIPFPYTSQLSIPYIAKHADKLLRQAIPDRLEGLNERSLVGPWSNIQLSFSGLGKKEEGVGGIEKFLTGAPGAAGPARTDKKRPMTTKESKNGLAKKQKKDEVPRDLGMIELSDDASTANDDDNIDDDEREVQELDWTCSKCVKVLSAKDETEMDKAKAEHKDYHFVRSMIERERQHDRDGGASASKKVKSSQASGAAKANAAAIKPKKQQMSSSGNSNGKAPNEGVERGQKSLKGFFGK</sequence>
<dbReference type="PROSITE" id="PS50173">
    <property type="entry name" value="UMUC"/>
    <property type="match status" value="1"/>
</dbReference>
<feature type="compositionally biased region" description="Polar residues" evidence="10">
    <location>
        <begin position="316"/>
        <end position="330"/>
    </location>
</feature>
<dbReference type="GO" id="GO:0003887">
    <property type="term" value="F:DNA-directed DNA polymerase activity"/>
    <property type="evidence" value="ECO:0007669"/>
    <property type="project" value="TreeGrafter"/>
</dbReference>
<dbReference type="GO" id="GO:0042276">
    <property type="term" value="P:error-prone translesion synthesis"/>
    <property type="evidence" value="ECO:0007669"/>
    <property type="project" value="TreeGrafter"/>
</dbReference>
<protein>
    <recommendedName>
        <fullName evidence="9">DNA polymerase eta</fullName>
    </recommendedName>
</protein>
<evidence type="ECO:0000256" key="10">
    <source>
        <dbReference type="SAM" id="MobiDB-lite"/>
    </source>
</evidence>
<evidence type="ECO:0000256" key="3">
    <source>
        <dbReference type="ARBA" id="ARBA00022723"/>
    </source>
</evidence>
<dbReference type="GO" id="GO:0005657">
    <property type="term" value="C:replication fork"/>
    <property type="evidence" value="ECO:0007669"/>
    <property type="project" value="TreeGrafter"/>
</dbReference>
<dbReference type="OrthoDB" id="5723at2759"/>
<dbReference type="Proteomes" id="UP000198372">
    <property type="component" value="Unassembled WGS sequence"/>
</dbReference>